<reference evidence="1 2" key="1">
    <citation type="submission" date="2020-12" db="EMBL/GenBank/DDBJ databases">
        <title>Genomic characterization of four novel bacteriophages infecting Klebsiella pneumoniae.</title>
        <authorList>
            <person name="Estrada Bonilla B."/>
            <person name="Costa A.R."/>
            <person name="van Rossum T."/>
            <person name="Hagedoorn S."/>
            <person name="Wallinga H."/>
            <person name="Xiao M."/>
            <person name="Song W."/>
            <person name="Haas P.-J."/>
            <person name="Nobrega F.L."/>
            <person name="Brouns S.J.J."/>
        </authorList>
    </citation>
    <scope>NUCLEOTIDE SEQUENCE [LARGE SCALE GENOMIC DNA]</scope>
</reference>
<evidence type="ECO:0000313" key="1">
    <source>
        <dbReference type="EMBL" id="QQV92177.1"/>
    </source>
</evidence>
<gene>
    <name evidence="1" type="ORF">vBKpMFBKp24_234</name>
</gene>
<keyword evidence="2" id="KW-1185">Reference proteome</keyword>
<sequence length="170" mass="19626">MILASFVSSEHGKMLIIGSRTWFRRGVSPAASFTSENGKVILIETTGIYFAWGSRCRWEINFKEMWAGNVTEEYSPISDLEEVVTGRGRFVIQEVELREGKRFGRKKKSTARWWEILEVPETDAEWFERHRESVSRLRADHSLEAIEGLYALKPLMDEIDAIGGKLRNEK</sequence>
<protein>
    <submittedName>
        <fullName evidence="1">Uncharacterized protein</fullName>
    </submittedName>
</protein>
<dbReference type="EMBL" id="MW394391">
    <property type="protein sequence ID" value="QQV92177.1"/>
    <property type="molecule type" value="Genomic_DNA"/>
</dbReference>
<proteinExistence type="predicted"/>
<evidence type="ECO:0000313" key="2">
    <source>
        <dbReference type="Proteomes" id="UP000596381"/>
    </source>
</evidence>
<dbReference type="Proteomes" id="UP000596381">
    <property type="component" value="Segment"/>
</dbReference>
<accession>A0A7U0GBI9</accession>
<organism evidence="1 2">
    <name type="scientific">Klebsiella phage vB_KpM_FBKp24</name>
    <dbReference type="NCBI Taxonomy" id="2801834"/>
    <lineage>
        <taxon>Viruses</taxon>
        <taxon>Duplodnaviria</taxon>
        <taxon>Heunggongvirae</taxon>
        <taxon>Uroviricota</taxon>
        <taxon>Caudoviricetes</taxon>
        <taxon>Chimalliviridae</taxon>
        <taxon>Maaswegvirus</taxon>
        <taxon>Maaswegvirus Kp24</taxon>
    </lineage>
</organism>
<name>A0A7U0GBI9_9CAUD</name>